<comment type="function">
    <text evidence="1">Removes C-terminal D-alanyl residues from sugar-peptide cell wall precursors.</text>
</comment>
<protein>
    <recommendedName>
        <fullName evidence="4">serine-type D-Ala-D-Ala carboxypeptidase</fullName>
        <ecNumber evidence="4">3.4.16.4</ecNumber>
    </recommendedName>
</protein>
<evidence type="ECO:0000256" key="11">
    <source>
        <dbReference type="ARBA" id="ARBA00023316"/>
    </source>
</evidence>
<dbReference type="PANTHER" id="PTHR21581:SF6">
    <property type="entry name" value="TRAFFICKING PROTEIN PARTICLE COMPLEX SUBUNIT 12"/>
    <property type="match status" value="1"/>
</dbReference>
<keyword evidence="10" id="KW-0573">Peptidoglycan synthesis</keyword>
<keyword evidence="7 16" id="KW-0732">Signal</keyword>
<dbReference type="PRINTS" id="PR00725">
    <property type="entry name" value="DADACBPTASE1"/>
</dbReference>
<comment type="catalytic activity">
    <reaction evidence="12">
        <text>Preferential cleavage: (Ac)2-L-Lys-D-Ala-|-D-Ala. Also transpeptidation of peptidyl-alanyl moieties that are N-acyl substituents of D-alanine.</text>
        <dbReference type="EC" id="3.4.16.4"/>
    </reaction>
</comment>
<dbReference type="PANTHER" id="PTHR21581">
    <property type="entry name" value="D-ALANYL-D-ALANINE CARBOXYPEPTIDASE"/>
    <property type="match status" value="1"/>
</dbReference>
<dbReference type="GO" id="GO:0071555">
    <property type="term" value="P:cell wall organization"/>
    <property type="evidence" value="ECO:0007669"/>
    <property type="project" value="UniProtKB-KW"/>
</dbReference>
<feature type="binding site" evidence="14">
    <location>
        <position position="233"/>
    </location>
    <ligand>
        <name>substrate</name>
    </ligand>
</feature>
<organism evidence="18 19">
    <name type="scientific">Halocynthiibacter styelae</name>
    <dbReference type="NCBI Taxonomy" id="2761955"/>
    <lineage>
        <taxon>Bacteria</taxon>
        <taxon>Pseudomonadati</taxon>
        <taxon>Pseudomonadota</taxon>
        <taxon>Alphaproteobacteria</taxon>
        <taxon>Rhodobacterales</taxon>
        <taxon>Paracoccaceae</taxon>
        <taxon>Halocynthiibacter</taxon>
    </lineage>
</organism>
<evidence type="ECO:0000259" key="17">
    <source>
        <dbReference type="SMART" id="SM00936"/>
    </source>
</evidence>
<dbReference type="UniPathway" id="UPA00219"/>
<evidence type="ECO:0000256" key="8">
    <source>
        <dbReference type="ARBA" id="ARBA00022801"/>
    </source>
</evidence>
<evidence type="ECO:0000256" key="3">
    <source>
        <dbReference type="ARBA" id="ARBA00007164"/>
    </source>
</evidence>
<sequence length="400" mass="43184">MPRRFSALIRSARTLLIAGLALSATTISGLAQSASTLDTRATAAWIYDVKTDTVLFEKQADVALPPASMSKLMTLNMLFEALRDNRVTLDTRFSVSARSAGMGGSTMFLNERDRPTVEELIQGIVVMSGNDACVAVAEGLGGTEDGFARMMNERAKAIGMTNSMFANASGWPNPGQRMSMRDLGTLARRLITEFPEYYGYFGQREFAFDGRAPDNRFNRNPLLRLNIGADGLKTGHTNEAGYGLVGSAVQGTRRIIFVITGLQSERERAEESEAVVNWAFRQFREQALLSEGQEVTRADVWLGAERSVGLVAASDTSVLIPAIQSADQVEAEVSYRGPLQAPLSAGEQVADLIVRRNGLPDAVIPLVAERDIPQGGVLVRLQAAASVLLNRFLAPEAPAG</sequence>
<gene>
    <name evidence="18" type="ORF">H1D41_02945</name>
</gene>
<keyword evidence="6" id="KW-0645">Protease</keyword>
<dbReference type="GO" id="GO:0009002">
    <property type="term" value="F:serine-type D-Ala-D-Ala carboxypeptidase activity"/>
    <property type="evidence" value="ECO:0007669"/>
    <property type="project" value="UniProtKB-EC"/>
</dbReference>
<feature type="active site" evidence="13">
    <location>
        <position position="128"/>
    </location>
</feature>
<feature type="active site" description="Proton acceptor" evidence="13">
    <location>
        <position position="71"/>
    </location>
</feature>
<dbReference type="InterPro" id="IPR015956">
    <property type="entry name" value="Peniciliin-bd_prot_C_sf"/>
</dbReference>
<dbReference type="Pfam" id="PF00768">
    <property type="entry name" value="Peptidase_S11"/>
    <property type="match status" value="1"/>
</dbReference>
<dbReference type="SMART" id="SM00936">
    <property type="entry name" value="PBP5_C"/>
    <property type="match status" value="1"/>
</dbReference>
<evidence type="ECO:0000256" key="12">
    <source>
        <dbReference type="ARBA" id="ARBA00034000"/>
    </source>
</evidence>
<keyword evidence="11" id="KW-0961">Cell wall biogenesis/degradation</keyword>
<reference evidence="18" key="1">
    <citation type="submission" date="2020-10" db="EMBL/GenBank/DDBJ databases">
        <title>Paenihalocynthiibacter styelae gen. nov., sp. nov., isolated from stalked sea squirt Styela clava.</title>
        <authorList>
            <person name="Kim Y.-O."/>
            <person name="Yoon J.-H."/>
        </authorList>
    </citation>
    <scope>NUCLEOTIDE SEQUENCE</scope>
    <source>
        <strain evidence="18">MYP1-1</strain>
    </source>
</reference>
<evidence type="ECO:0000256" key="6">
    <source>
        <dbReference type="ARBA" id="ARBA00022670"/>
    </source>
</evidence>
<accession>A0A8J7LPB3</accession>
<dbReference type="InterPro" id="IPR012338">
    <property type="entry name" value="Beta-lactam/transpept-like"/>
</dbReference>
<comment type="similarity">
    <text evidence="3 15">Belongs to the peptidase S11 family.</text>
</comment>
<feature type="active site" description="Acyl-ester intermediate" evidence="13">
    <location>
        <position position="68"/>
    </location>
</feature>
<evidence type="ECO:0000256" key="14">
    <source>
        <dbReference type="PIRSR" id="PIRSR618044-2"/>
    </source>
</evidence>
<comment type="caution">
    <text evidence="18">The sequence shown here is derived from an EMBL/GenBank/DDBJ whole genome shotgun (WGS) entry which is preliminary data.</text>
</comment>
<dbReference type="InterPro" id="IPR037167">
    <property type="entry name" value="Peptidase_S11_C_sf"/>
</dbReference>
<dbReference type="SUPFAM" id="SSF69189">
    <property type="entry name" value="Penicillin-binding protein associated domain"/>
    <property type="match status" value="1"/>
</dbReference>
<dbReference type="InterPro" id="IPR001967">
    <property type="entry name" value="Peptidase_S11_N"/>
</dbReference>
<dbReference type="GO" id="GO:0008360">
    <property type="term" value="P:regulation of cell shape"/>
    <property type="evidence" value="ECO:0007669"/>
    <property type="project" value="UniProtKB-KW"/>
</dbReference>
<keyword evidence="8" id="KW-0378">Hydrolase</keyword>
<feature type="signal peptide" evidence="16">
    <location>
        <begin position="1"/>
        <end position="33"/>
    </location>
</feature>
<dbReference type="Gene3D" id="3.40.710.10">
    <property type="entry name" value="DD-peptidase/beta-lactamase superfamily"/>
    <property type="match status" value="1"/>
</dbReference>
<dbReference type="RefSeq" id="WP_228847507.1">
    <property type="nucleotide sequence ID" value="NZ_JADCKQ010000002.1"/>
</dbReference>
<evidence type="ECO:0000256" key="5">
    <source>
        <dbReference type="ARBA" id="ARBA00022645"/>
    </source>
</evidence>
<evidence type="ECO:0000256" key="13">
    <source>
        <dbReference type="PIRSR" id="PIRSR618044-1"/>
    </source>
</evidence>
<dbReference type="AlphaFoldDB" id="A0A8J7LPB3"/>
<dbReference type="GO" id="GO:0006508">
    <property type="term" value="P:proteolysis"/>
    <property type="evidence" value="ECO:0007669"/>
    <property type="project" value="UniProtKB-KW"/>
</dbReference>
<evidence type="ECO:0000256" key="1">
    <source>
        <dbReference type="ARBA" id="ARBA00003217"/>
    </source>
</evidence>
<dbReference type="InterPro" id="IPR018044">
    <property type="entry name" value="Peptidase_S11"/>
</dbReference>
<comment type="pathway">
    <text evidence="2">Cell wall biogenesis; peptidoglycan biosynthesis.</text>
</comment>
<evidence type="ECO:0000256" key="7">
    <source>
        <dbReference type="ARBA" id="ARBA00022729"/>
    </source>
</evidence>
<evidence type="ECO:0000256" key="4">
    <source>
        <dbReference type="ARBA" id="ARBA00012448"/>
    </source>
</evidence>
<dbReference type="SUPFAM" id="SSF56601">
    <property type="entry name" value="beta-lactamase/transpeptidase-like"/>
    <property type="match status" value="1"/>
</dbReference>
<keyword evidence="9" id="KW-0133">Cell shape</keyword>
<name>A0A8J7LPB3_9RHOB</name>
<evidence type="ECO:0000256" key="9">
    <source>
        <dbReference type="ARBA" id="ARBA00022960"/>
    </source>
</evidence>
<evidence type="ECO:0000256" key="16">
    <source>
        <dbReference type="SAM" id="SignalP"/>
    </source>
</evidence>
<dbReference type="InterPro" id="IPR012907">
    <property type="entry name" value="Peptidase_S11_C"/>
</dbReference>
<evidence type="ECO:0000256" key="10">
    <source>
        <dbReference type="ARBA" id="ARBA00022984"/>
    </source>
</evidence>
<evidence type="ECO:0000256" key="15">
    <source>
        <dbReference type="RuleBase" id="RU004016"/>
    </source>
</evidence>
<dbReference type="Pfam" id="PF07943">
    <property type="entry name" value="PBP5_C"/>
    <property type="match status" value="1"/>
</dbReference>
<dbReference type="EMBL" id="JADCKQ010000002">
    <property type="protein sequence ID" value="MBI1492587.1"/>
    <property type="molecule type" value="Genomic_DNA"/>
</dbReference>
<dbReference type="Proteomes" id="UP000640583">
    <property type="component" value="Unassembled WGS sequence"/>
</dbReference>
<dbReference type="EC" id="3.4.16.4" evidence="4"/>
<proteinExistence type="inferred from homology"/>
<evidence type="ECO:0000313" key="19">
    <source>
        <dbReference type="Proteomes" id="UP000640583"/>
    </source>
</evidence>
<keyword evidence="5 18" id="KW-0121">Carboxypeptidase</keyword>
<evidence type="ECO:0000256" key="2">
    <source>
        <dbReference type="ARBA" id="ARBA00004752"/>
    </source>
</evidence>
<dbReference type="GO" id="GO:0009252">
    <property type="term" value="P:peptidoglycan biosynthetic process"/>
    <property type="evidence" value="ECO:0007669"/>
    <property type="project" value="UniProtKB-UniPathway"/>
</dbReference>
<feature type="chain" id="PRO_5035235639" description="serine-type D-Ala-D-Ala carboxypeptidase" evidence="16">
    <location>
        <begin position="34"/>
        <end position="400"/>
    </location>
</feature>
<keyword evidence="19" id="KW-1185">Reference proteome</keyword>
<feature type="domain" description="Peptidase S11 D-Ala-D-Ala carboxypeptidase A C-terminal" evidence="17">
    <location>
        <begin position="283"/>
        <end position="374"/>
    </location>
</feature>
<dbReference type="Gene3D" id="2.60.410.10">
    <property type="entry name" value="D-Ala-D-Ala carboxypeptidase, C-terminal domain"/>
    <property type="match status" value="1"/>
</dbReference>
<evidence type="ECO:0000313" key="18">
    <source>
        <dbReference type="EMBL" id="MBI1492587.1"/>
    </source>
</evidence>